<evidence type="ECO:0000256" key="5">
    <source>
        <dbReference type="SAM" id="MobiDB-lite"/>
    </source>
</evidence>
<dbReference type="PANTHER" id="PTHR12972:SF0">
    <property type="entry name" value="PROTEIN DOWNSTREAM NEIGHBOR OF SON"/>
    <property type="match status" value="1"/>
</dbReference>
<evidence type="ECO:0000256" key="2">
    <source>
        <dbReference type="ARBA" id="ARBA00022473"/>
    </source>
</evidence>
<gene>
    <name evidence="6" type="ORF">F2Q68_00026353</name>
</gene>
<proteinExistence type="inferred from homology"/>
<comment type="similarity">
    <text evidence="4">Belongs to the DONSON family.</text>
</comment>
<keyword evidence="3" id="KW-0539">Nucleus</keyword>
<evidence type="ECO:0000313" key="7">
    <source>
        <dbReference type="Proteomes" id="UP000712281"/>
    </source>
</evidence>
<dbReference type="InterPro" id="IPR024861">
    <property type="entry name" value="Donson"/>
</dbReference>
<evidence type="ECO:0000256" key="1">
    <source>
        <dbReference type="ARBA" id="ARBA00004123"/>
    </source>
</evidence>
<evidence type="ECO:0000256" key="3">
    <source>
        <dbReference type="ARBA" id="ARBA00023242"/>
    </source>
</evidence>
<reference evidence="6" key="1">
    <citation type="submission" date="2019-12" db="EMBL/GenBank/DDBJ databases">
        <title>Genome sequencing and annotation of Brassica cretica.</title>
        <authorList>
            <person name="Studholme D.J."/>
            <person name="Sarris P.F."/>
        </authorList>
    </citation>
    <scope>NUCLEOTIDE SEQUENCE</scope>
    <source>
        <strain evidence="6">PFS-001/15</strain>
        <tissue evidence="6">Leaf</tissue>
    </source>
</reference>
<feature type="region of interest" description="Disordered" evidence="5">
    <location>
        <begin position="116"/>
        <end position="138"/>
    </location>
</feature>
<evidence type="ECO:0000256" key="4">
    <source>
        <dbReference type="ARBA" id="ARBA00025806"/>
    </source>
</evidence>
<comment type="caution">
    <text evidence="6">The sequence shown here is derived from an EMBL/GenBank/DDBJ whole genome shotgun (WGS) entry which is preliminary data.</text>
</comment>
<dbReference type="AlphaFoldDB" id="A0A8S9I7I3"/>
<dbReference type="Proteomes" id="UP000712281">
    <property type="component" value="Unassembled WGS sequence"/>
</dbReference>
<feature type="compositionally biased region" description="Polar residues" evidence="5">
    <location>
        <begin position="126"/>
        <end position="138"/>
    </location>
</feature>
<accession>A0A8S9I7I3</accession>
<dbReference type="EMBL" id="QGKW02001911">
    <property type="protein sequence ID" value="KAF2565342.1"/>
    <property type="molecule type" value="Genomic_DNA"/>
</dbReference>
<feature type="region of interest" description="Disordered" evidence="5">
    <location>
        <begin position="1"/>
        <end position="26"/>
    </location>
</feature>
<dbReference type="GO" id="GO:0033260">
    <property type="term" value="P:nuclear DNA replication"/>
    <property type="evidence" value="ECO:0007669"/>
    <property type="project" value="TreeGrafter"/>
</dbReference>
<dbReference type="GO" id="GO:0005634">
    <property type="term" value="C:nucleus"/>
    <property type="evidence" value="ECO:0007669"/>
    <property type="project" value="UniProtKB-SubCell"/>
</dbReference>
<keyword evidence="2" id="KW-0217">Developmental protein</keyword>
<comment type="subcellular location">
    <subcellularLocation>
        <location evidence="1">Nucleus</location>
    </subcellularLocation>
</comment>
<protein>
    <submittedName>
        <fullName evidence="6">Uncharacterized protein</fullName>
    </submittedName>
</protein>
<name>A0A8S9I7I3_BRACR</name>
<sequence>MTKVVAPGTSLQMNGVSKAKRKTPAELRGEQLKRTCFVDQVKESFDALRPCQSTEKGNGLKNPKYIEMRMNELYAVKKARPWMPSGKENSKENGVKEQSSNLFNVSLLSNVVAIKRQQHTREDKNASTGVSDDTNTKARQANEGCSQCIFRSVTELSTRGEELSCLPDIDMTKALKGLATSVQLPIYPGDISEKSDTASLRGNFVPEFLVSGREIPLDLSIKTYIDCKEMVTAESTSCYIVETKGECIPPWIISNICAHVIANGQNFEASFVTEPTSVSLNMGLPQLPDKVQPESPITEGTGETNDAVSDIPGTVISPQLRSGHLKNLKYYNNSYTVSLSPS</sequence>
<evidence type="ECO:0000313" key="6">
    <source>
        <dbReference type="EMBL" id="KAF2565342.1"/>
    </source>
</evidence>
<dbReference type="PANTHER" id="PTHR12972">
    <property type="entry name" value="DOWNSTREAM NEIGHBOR OF SON"/>
    <property type="match status" value="1"/>
</dbReference>
<organism evidence="6 7">
    <name type="scientific">Brassica cretica</name>
    <name type="common">Mustard</name>
    <dbReference type="NCBI Taxonomy" id="69181"/>
    <lineage>
        <taxon>Eukaryota</taxon>
        <taxon>Viridiplantae</taxon>
        <taxon>Streptophyta</taxon>
        <taxon>Embryophyta</taxon>
        <taxon>Tracheophyta</taxon>
        <taxon>Spermatophyta</taxon>
        <taxon>Magnoliopsida</taxon>
        <taxon>eudicotyledons</taxon>
        <taxon>Gunneridae</taxon>
        <taxon>Pentapetalae</taxon>
        <taxon>rosids</taxon>
        <taxon>malvids</taxon>
        <taxon>Brassicales</taxon>
        <taxon>Brassicaceae</taxon>
        <taxon>Brassiceae</taxon>
        <taxon>Brassica</taxon>
    </lineage>
</organism>